<dbReference type="EMBL" id="QFNK01000002">
    <property type="protein sequence ID" value="PZO89037.1"/>
    <property type="molecule type" value="Genomic_DNA"/>
</dbReference>
<dbReference type="InterPro" id="IPR014056">
    <property type="entry name" value="TypeIITA-like_toxin_pred"/>
</dbReference>
<name>A0A2W5A734_9BACT</name>
<dbReference type="PANTHER" id="PTHR41791">
    <property type="entry name" value="SSL7039 PROTEIN"/>
    <property type="match status" value="1"/>
</dbReference>
<protein>
    <submittedName>
        <fullName evidence="1">Addiction module protein</fullName>
    </submittedName>
</protein>
<dbReference type="NCBIfam" id="TIGR02683">
    <property type="entry name" value="upstrm_HI1419"/>
    <property type="match status" value="1"/>
</dbReference>
<dbReference type="Proteomes" id="UP000249557">
    <property type="component" value="Unassembled WGS sequence"/>
</dbReference>
<dbReference type="PIRSF" id="PIRSF028744">
    <property type="entry name" value="Addict_mod_HI1419"/>
    <property type="match status" value="1"/>
</dbReference>
<dbReference type="PANTHER" id="PTHR41791:SF1">
    <property type="entry name" value="SSL7039 PROTEIN"/>
    <property type="match status" value="1"/>
</dbReference>
<gene>
    <name evidence="1" type="ORF">DI626_00365</name>
</gene>
<comment type="caution">
    <text evidence="1">The sequence shown here is derived from an EMBL/GenBank/DDBJ whole genome shotgun (WGS) entry which is preliminary data.</text>
</comment>
<evidence type="ECO:0000313" key="2">
    <source>
        <dbReference type="Proteomes" id="UP000249557"/>
    </source>
</evidence>
<accession>A0A2W5A734</accession>
<proteinExistence type="predicted"/>
<dbReference type="AlphaFoldDB" id="A0A2W5A734"/>
<evidence type="ECO:0000313" key="1">
    <source>
        <dbReference type="EMBL" id="PZO89037.1"/>
    </source>
</evidence>
<sequence>MAQSVTPKTVVVYVDARSRKPFTEWVQSLKDIQAKRRIAARLRRVSEGNYGDYKHVQDGVYELRLFFGPGYRVYFGEDGDTIVVLLCGGDKGSQEKDIEAALAHWKEYQDGKKISDA</sequence>
<reference evidence="1 2" key="1">
    <citation type="submission" date="2017-08" db="EMBL/GenBank/DDBJ databases">
        <title>Infants hospitalized years apart are colonized by the same room-sourced microbial strains.</title>
        <authorList>
            <person name="Brooks B."/>
            <person name="Olm M.R."/>
            <person name="Firek B.A."/>
            <person name="Baker R."/>
            <person name="Thomas B.C."/>
            <person name="Morowitz M.J."/>
            <person name="Banfield J.F."/>
        </authorList>
    </citation>
    <scope>NUCLEOTIDE SEQUENCE [LARGE SCALE GENOMIC DNA]</scope>
    <source>
        <strain evidence="1">S2_018_000_R2_104</strain>
    </source>
</reference>
<organism evidence="1 2">
    <name type="scientific">Micavibrio aeruginosavorus</name>
    <dbReference type="NCBI Taxonomy" id="349221"/>
    <lineage>
        <taxon>Bacteria</taxon>
        <taxon>Pseudomonadati</taxon>
        <taxon>Bdellovibrionota</taxon>
        <taxon>Bdellovibrionia</taxon>
        <taxon>Bdellovibrionales</taxon>
        <taxon>Pseudobdellovibrionaceae</taxon>
        <taxon>Micavibrio</taxon>
    </lineage>
</organism>